<evidence type="ECO:0000313" key="3">
    <source>
        <dbReference type="Proteomes" id="UP000005237"/>
    </source>
</evidence>
<dbReference type="AlphaFoldDB" id="A0A8R1EUC9"/>
<accession>A0A8R1EUC9</accession>
<evidence type="ECO:0000256" key="1">
    <source>
        <dbReference type="SAM" id="SignalP"/>
    </source>
</evidence>
<sequence>MKYFLIFVLFKVSQSCTPSISAPLIPVPDAQPINLISNPQLPPISFQLDNESPVVPHSDDYVEEPVSVQKDSVVPLQGEKLKNRFSLFDLFRPLSIPQNTQATPVNEKSVELVSMNISLSPPVHWTFCVPSCGVNDQAVDADDAFEKAHDDVLEAVQSSCTNSGVKCMLSSVEVQYYPESVLTEDFGAYFDLSGNRYKISGKTIPYRINSLNPGAVQSFKIPMKISFRLSSPITEKNAQALKQKVVDYLAARKSVHVTTEFF</sequence>
<evidence type="ECO:0000313" key="2">
    <source>
        <dbReference type="EnsemblMetazoa" id="CJA42221.1"/>
    </source>
</evidence>
<evidence type="ECO:0008006" key="4">
    <source>
        <dbReference type="Google" id="ProtNLM"/>
    </source>
</evidence>
<dbReference type="EnsemblMetazoa" id="CJA42221.1">
    <property type="protein sequence ID" value="CJA42221.1"/>
    <property type="gene ID" value="WBGene00218069"/>
</dbReference>
<organism evidence="2 3">
    <name type="scientific">Caenorhabditis japonica</name>
    <dbReference type="NCBI Taxonomy" id="281687"/>
    <lineage>
        <taxon>Eukaryota</taxon>
        <taxon>Metazoa</taxon>
        <taxon>Ecdysozoa</taxon>
        <taxon>Nematoda</taxon>
        <taxon>Chromadorea</taxon>
        <taxon>Rhabditida</taxon>
        <taxon>Rhabditina</taxon>
        <taxon>Rhabditomorpha</taxon>
        <taxon>Rhabditoidea</taxon>
        <taxon>Rhabditidae</taxon>
        <taxon>Peloderinae</taxon>
        <taxon>Caenorhabditis</taxon>
    </lineage>
</organism>
<keyword evidence="3" id="KW-1185">Reference proteome</keyword>
<dbReference type="OMA" id="PIAFQVD"/>
<name>A0A8R1EUC9_CAEJA</name>
<reference evidence="2" key="2">
    <citation type="submission" date="2022-06" db="UniProtKB">
        <authorList>
            <consortium name="EnsemblMetazoa"/>
        </authorList>
    </citation>
    <scope>IDENTIFICATION</scope>
    <source>
        <strain evidence="2">DF5081</strain>
    </source>
</reference>
<protein>
    <recommendedName>
        <fullName evidence="4">SEA domain-containing protein</fullName>
    </recommendedName>
</protein>
<reference evidence="3" key="1">
    <citation type="submission" date="2010-08" db="EMBL/GenBank/DDBJ databases">
        <authorList>
            <consortium name="Caenorhabditis japonica Sequencing Consortium"/>
            <person name="Wilson R.K."/>
        </authorList>
    </citation>
    <scope>NUCLEOTIDE SEQUENCE [LARGE SCALE GENOMIC DNA]</scope>
    <source>
        <strain evidence="3">DF5081</strain>
    </source>
</reference>
<dbReference type="Proteomes" id="UP000005237">
    <property type="component" value="Unassembled WGS sequence"/>
</dbReference>
<feature type="chain" id="PRO_5035918577" description="SEA domain-containing protein" evidence="1">
    <location>
        <begin position="16"/>
        <end position="262"/>
    </location>
</feature>
<keyword evidence="1" id="KW-0732">Signal</keyword>
<feature type="signal peptide" evidence="1">
    <location>
        <begin position="1"/>
        <end position="15"/>
    </location>
</feature>
<proteinExistence type="predicted"/>